<dbReference type="InterPro" id="IPR036390">
    <property type="entry name" value="WH_DNA-bd_sf"/>
</dbReference>
<dbReference type="InterPro" id="IPR011991">
    <property type="entry name" value="ArsR-like_HTH"/>
</dbReference>
<protein>
    <recommendedName>
        <fullName evidence="5">4Fe-4S domain-containing protein</fullName>
    </recommendedName>
</protein>
<dbReference type="Gene3D" id="1.10.10.10">
    <property type="entry name" value="Winged helix-like DNA-binding domain superfamily/Winged helix DNA-binding domain"/>
    <property type="match status" value="1"/>
</dbReference>
<dbReference type="InterPro" id="IPR007202">
    <property type="entry name" value="4Fe-4S_dom"/>
</dbReference>
<dbReference type="EMBL" id="CP009511">
    <property type="protein sequence ID" value="AKB62296.1"/>
    <property type="molecule type" value="Genomic_DNA"/>
</dbReference>
<evidence type="ECO:0000259" key="5">
    <source>
        <dbReference type="PROSITE" id="PS51656"/>
    </source>
</evidence>
<dbReference type="RefSeq" id="WP_048040219.1">
    <property type="nucleotide sequence ID" value="NZ_CP009511.1"/>
</dbReference>
<evidence type="ECO:0000256" key="2">
    <source>
        <dbReference type="ARBA" id="ARBA00022723"/>
    </source>
</evidence>
<feature type="domain" description="4Fe-4S" evidence="5">
    <location>
        <begin position="199"/>
        <end position="260"/>
    </location>
</feature>
<keyword evidence="2" id="KW-0479">Metal-binding</keyword>
<dbReference type="Pfam" id="PF04060">
    <property type="entry name" value="FeS"/>
    <property type="match status" value="1"/>
</dbReference>
<keyword evidence="4" id="KW-0411">Iron-sulfur</keyword>
<dbReference type="Gene3D" id="1.10.15.40">
    <property type="entry name" value="Electron transport complex subunit B, putative Fe-S cluster"/>
    <property type="match status" value="1"/>
</dbReference>
<evidence type="ECO:0000313" key="6">
    <source>
        <dbReference type="EMBL" id="AKB62296.1"/>
    </source>
</evidence>
<dbReference type="PATRIC" id="fig|1434115.4.peg.2972"/>
<dbReference type="AlphaFoldDB" id="A0A0E3LSS8"/>
<evidence type="ECO:0000256" key="1">
    <source>
        <dbReference type="ARBA" id="ARBA00022485"/>
    </source>
</evidence>
<organism evidence="6 7">
    <name type="scientific">Methanosarcina mazei SarPi</name>
    <dbReference type="NCBI Taxonomy" id="1434115"/>
    <lineage>
        <taxon>Archaea</taxon>
        <taxon>Methanobacteriati</taxon>
        <taxon>Methanobacteriota</taxon>
        <taxon>Stenosarchaea group</taxon>
        <taxon>Methanomicrobia</taxon>
        <taxon>Methanosarcinales</taxon>
        <taxon>Methanosarcinaceae</taxon>
        <taxon>Methanosarcina</taxon>
    </lineage>
</organism>
<proteinExistence type="predicted"/>
<evidence type="ECO:0000256" key="3">
    <source>
        <dbReference type="ARBA" id="ARBA00023004"/>
    </source>
</evidence>
<keyword evidence="3" id="KW-0408">Iron</keyword>
<dbReference type="GO" id="GO:0051539">
    <property type="term" value="F:4 iron, 4 sulfur cluster binding"/>
    <property type="evidence" value="ECO:0007669"/>
    <property type="project" value="UniProtKB-KW"/>
</dbReference>
<keyword evidence="1" id="KW-0004">4Fe-4S</keyword>
<dbReference type="SUPFAM" id="SSF46785">
    <property type="entry name" value="Winged helix' DNA-binding domain"/>
    <property type="match status" value="1"/>
</dbReference>
<name>A0A0E3LSS8_METMZ</name>
<gene>
    <name evidence="6" type="ORF">MSMAP_2311</name>
</gene>
<accession>A0A0E3LSS8</accession>
<evidence type="ECO:0000256" key="4">
    <source>
        <dbReference type="ARBA" id="ARBA00023014"/>
    </source>
</evidence>
<dbReference type="InterPro" id="IPR036388">
    <property type="entry name" value="WH-like_DNA-bd_sf"/>
</dbReference>
<dbReference type="PANTHER" id="PTHR36214:SF3">
    <property type="entry name" value="ACETYL-COA DECARBONYLASE_SYNTHASE COMPLEX SUBUNIT GAMMA"/>
    <property type="match status" value="1"/>
</dbReference>
<dbReference type="CDD" id="cd00090">
    <property type="entry name" value="HTH_ARSR"/>
    <property type="match status" value="1"/>
</dbReference>
<dbReference type="PROSITE" id="PS51656">
    <property type="entry name" value="4FE4S"/>
    <property type="match status" value="1"/>
</dbReference>
<sequence length="265" mass="29175">MPGNPNEIKLVNNAMSNVTRRKIMNFLSAGDKSAEEIGGEVGKTMLDFHLKLLQQASLIEIEEGTVRLSEYGRNFLKEKEEKGADKTADISQAKPIEITEVRQLLPCIADSSKFRVIANIAPHLGGTLKVLEPLFPRGKYSDKIGALIIQKGEIITTVYGTGKVTMTMIKSEAEARESLQSLKNTINEAIAKGVAPAPREKVRVEPMEIYKYLPQTNCGKCGEQSCYTFAIKLMGGEITLDKCTPLKEPGYATNLEHLQVLSAYI</sequence>
<dbReference type="GeneID" id="24865581"/>
<dbReference type="PANTHER" id="PTHR36214">
    <property type="match status" value="1"/>
</dbReference>
<dbReference type="HOGENOM" id="CLU_1006889_0_0_2"/>
<reference evidence="6 7" key="1">
    <citation type="submission" date="2014-07" db="EMBL/GenBank/DDBJ databases">
        <title>Methanogenic archaea and the global carbon cycle.</title>
        <authorList>
            <person name="Henriksen J.R."/>
            <person name="Luke J."/>
            <person name="Reinhart S."/>
            <person name="Benedict M.N."/>
            <person name="Youngblut N.D."/>
            <person name="Metcalf M.E."/>
            <person name="Whitaker R.J."/>
            <person name="Metcalf W.W."/>
        </authorList>
    </citation>
    <scope>NUCLEOTIDE SEQUENCE [LARGE SCALE GENOMIC DNA]</scope>
    <source>
        <strain evidence="6 7">SarPi</strain>
    </source>
</reference>
<dbReference type="Proteomes" id="UP000033116">
    <property type="component" value="Chromosome"/>
</dbReference>
<evidence type="ECO:0000313" key="7">
    <source>
        <dbReference type="Proteomes" id="UP000033116"/>
    </source>
</evidence>
<dbReference type="GO" id="GO:0046872">
    <property type="term" value="F:metal ion binding"/>
    <property type="evidence" value="ECO:0007669"/>
    <property type="project" value="UniProtKB-KW"/>
</dbReference>
<dbReference type="InterPro" id="IPR051069">
    <property type="entry name" value="ACDS_complex_subunit"/>
</dbReference>